<evidence type="ECO:0000259" key="2">
    <source>
        <dbReference type="Pfam" id="PF13439"/>
    </source>
</evidence>
<dbReference type="Pfam" id="PF00534">
    <property type="entry name" value="Glycos_transf_1"/>
    <property type="match status" value="1"/>
</dbReference>
<evidence type="ECO:0008006" key="5">
    <source>
        <dbReference type="Google" id="ProtNLM"/>
    </source>
</evidence>
<dbReference type="PANTHER" id="PTHR12526">
    <property type="entry name" value="GLYCOSYLTRANSFERASE"/>
    <property type="match status" value="1"/>
</dbReference>
<sequence>MRVVQLIDSLQTGGAERMAVNFANALADEIEFSGLIATRKEGALKEQLSTKVDYVFLDKRKSLDIRALLKLKKYIKNNKIDIIHAHSSSFFYAVLVKFLGVRCKIVWHDHNGNRAALSLKQNKPIVLLSGFFKGVITCSTVLEEWSRQHLKSKNIRYIPNFTCIPEKEKSITQLKGKEGKRIVCLANLRNPKNHSTLLKTFAVVAKANPEWTLHCIGNDYHDSYSNSLKQLTEKMQLQNNIYIYGGCSDVYSILKQCDIGVLLSTYEGFPVALLEYGMSGLSVLSTNVGYCSNVVSDGVSGFLVEPLNEEQIVTKMKILVADTNLRIAFAKNLHTFVNDNFSKEAVIKTIVTFYQSL</sequence>
<dbReference type="Gene3D" id="3.40.50.2000">
    <property type="entry name" value="Glycogen Phosphorylase B"/>
    <property type="match status" value="2"/>
</dbReference>
<accession>A0A0A2M9R6</accession>
<evidence type="ECO:0000313" key="4">
    <source>
        <dbReference type="Proteomes" id="UP000030121"/>
    </source>
</evidence>
<feature type="domain" description="Glycosyl transferase family 1" evidence="1">
    <location>
        <begin position="173"/>
        <end position="332"/>
    </location>
</feature>
<reference evidence="3 4" key="1">
    <citation type="submission" date="2013-09" db="EMBL/GenBank/DDBJ databases">
        <authorList>
            <person name="Zeng Z."/>
            <person name="Chen C."/>
        </authorList>
    </citation>
    <scope>NUCLEOTIDE SEQUENCE [LARGE SCALE GENOMIC DNA]</scope>
    <source>
        <strain evidence="3 4">GH29-5</strain>
    </source>
</reference>
<name>A0A0A2M9R6_9FLAO</name>
<evidence type="ECO:0000259" key="1">
    <source>
        <dbReference type="Pfam" id="PF00534"/>
    </source>
</evidence>
<evidence type="ECO:0000313" key="3">
    <source>
        <dbReference type="EMBL" id="KGO89422.1"/>
    </source>
</evidence>
<dbReference type="AlphaFoldDB" id="A0A0A2M9R6"/>
<gene>
    <name evidence="3" type="ORF">Q764_08605</name>
</gene>
<organism evidence="3 4">
    <name type="scientific">Flavobacterium suncheonense GH29-5 = DSM 17707</name>
    <dbReference type="NCBI Taxonomy" id="1121899"/>
    <lineage>
        <taxon>Bacteria</taxon>
        <taxon>Pseudomonadati</taxon>
        <taxon>Bacteroidota</taxon>
        <taxon>Flavobacteriia</taxon>
        <taxon>Flavobacteriales</taxon>
        <taxon>Flavobacteriaceae</taxon>
        <taxon>Flavobacterium</taxon>
    </lineage>
</organism>
<proteinExistence type="predicted"/>
<protein>
    <recommendedName>
        <fullName evidence="5">Alpha-1,4-N-acetylgalactosamine transferase</fullName>
    </recommendedName>
</protein>
<dbReference type="SUPFAM" id="SSF53756">
    <property type="entry name" value="UDP-Glycosyltransferase/glycogen phosphorylase"/>
    <property type="match status" value="1"/>
</dbReference>
<dbReference type="Proteomes" id="UP000030121">
    <property type="component" value="Unassembled WGS sequence"/>
</dbReference>
<dbReference type="EMBL" id="JRLW01000009">
    <property type="protein sequence ID" value="KGO89422.1"/>
    <property type="molecule type" value="Genomic_DNA"/>
</dbReference>
<dbReference type="GO" id="GO:0016757">
    <property type="term" value="F:glycosyltransferase activity"/>
    <property type="evidence" value="ECO:0007669"/>
    <property type="project" value="InterPro"/>
</dbReference>
<dbReference type="OrthoDB" id="823685at2"/>
<dbReference type="CDD" id="cd03811">
    <property type="entry name" value="GT4_GT28_WabH-like"/>
    <property type="match status" value="1"/>
</dbReference>
<comment type="caution">
    <text evidence="3">The sequence shown here is derived from an EMBL/GenBank/DDBJ whole genome shotgun (WGS) entry which is preliminary data.</text>
</comment>
<dbReference type="PANTHER" id="PTHR12526:SF630">
    <property type="entry name" value="GLYCOSYLTRANSFERASE"/>
    <property type="match status" value="1"/>
</dbReference>
<dbReference type="InterPro" id="IPR028098">
    <property type="entry name" value="Glyco_trans_4-like_N"/>
</dbReference>
<keyword evidence="4" id="KW-1185">Reference proteome</keyword>
<dbReference type="eggNOG" id="COG0438">
    <property type="taxonomic scope" value="Bacteria"/>
</dbReference>
<dbReference type="InterPro" id="IPR001296">
    <property type="entry name" value="Glyco_trans_1"/>
</dbReference>
<dbReference type="Pfam" id="PF13439">
    <property type="entry name" value="Glyco_transf_4"/>
    <property type="match status" value="1"/>
</dbReference>
<dbReference type="RefSeq" id="WP_026981300.1">
    <property type="nucleotide sequence ID" value="NZ_JRLW01000009.1"/>
</dbReference>
<dbReference type="STRING" id="1121899.GCA_000430025_00276"/>
<feature type="domain" description="Glycosyltransferase subfamily 4-like N-terminal" evidence="2">
    <location>
        <begin position="13"/>
        <end position="161"/>
    </location>
</feature>